<keyword evidence="2" id="KW-1185">Reference proteome</keyword>
<reference evidence="1 2" key="1">
    <citation type="submission" date="2020-07" db="EMBL/GenBank/DDBJ databases">
        <authorList>
            <person name="Feng X."/>
        </authorList>
    </citation>
    <scope>NUCLEOTIDE SEQUENCE [LARGE SCALE GENOMIC DNA]</scope>
    <source>
        <strain evidence="1 2">JCM31066</strain>
    </source>
</reference>
<evidence type="ECO:0000313" key="2">
    <source>
        <dbReference type="Proteomes" id="UP000546464"/>
    </source>
</evidence>
<dbReference type="Proteomes" id="UP000546464">
    <property type="component" value="Unassembled WGS sequence"/>
</dbReference>
<proteinExistence type="predicted"/>
<organism evidence="1 2">
    <name type="scientific">Ruficoccus amylovorans</name>
    <dbReference type="NCBI Taxonomy" id="1804625"/>
    <lineage>
        <taxon>Bacteria</taxon>
        <taxon>Pseudomonadati</taxon>
        <taxon>Verrucomicrobiota</taxon>
        <taxon>Opitutia</taxon>
        <taxon>Puniceicoccales</taxon>
        <taxon>Cerasicoccaceae</taxon>
        <taxon>Ruficoccus</taxon>
    </lineage>
</organism>
<dbReference type="RefSeq" id="WP_185676951.1">
    <property type="nucleotide sequence ID" value="NZ_JACHVB010000060.1"/>
</dbReference>
<gene>
    <name evidence="1" type="ORF">H5P28_17340</name>
</gene>
<evidence type="ECO:0008006" key="3">
    <source>
        <dbReference type="Google" id="ProtNLM"/>
    </source>
</evidence>
<protein>
    <recommendedName>
        <fullName evidence="3">Porin</fullName>
    </recommendedName>
</protein>
<dbReference type="EMBL" id="JACHVB010000060">
    <property type="protein sequence ID" value="MBC2596034.1"/>
    <property type="molecule type" value="Genomic_DNA"/>
</dbReference>
<dbReference type="AlphaFoldDB" id="A0A842HK43"/>
<sequence length="379" mass="41723">MMLVSLTGVGISVRAAQDGASKPVDAVEPAVAVAVEAAGVGPVVVAGEDDLFIEGVGNASDAPEVPAEPDANYVRFSLGAEYCGTFDRDSLDALSSWFQLRARIHYSLGVAATPAGNFKVKGLAGTGNQFISSWMSVASTMGQTVPKKDFYMRQIYLQNDYAGWQFQAGVIPPNGGDITDLGYDTDGWIDGGRVSAPLGEGRLELVTGIIDHLTDPSAFQEWGEWNYFGAKLVQPLPWYELKGYLSYEYLEDQNYVDMQLQRTWELDEGIDFLGQVEAIYNFTTPSWAWGVSGRLQTEVVNVIVEYTYINRDFGLRGMLSEDFFGFGHRLDVEFNGDIPLVDGLNWFVMTDLTEQRLRVRAGFNYGFGASTPGYLARFD</sequence>
<accession>A0A842HK43</accession>
<comment type="caution">
    <text evidence="1">The sequence shown here is derived from an EMBL/GenBank/DDBJ whole genome shotgun (WGS) entry which is preliminary data.</text>
</comment>
<name>A0A842HK43_9BACT</name>
<evidence type="ECO:0000313" key="1">
    <source>
        <dbReference type="EMBL" id="MBC2596034.1"/>
    </source>
</evidence>